<gene>
    <name evidence="1" type="ORF">NIES2135_34320</name>
</gene>
<keyword evidence="2" id="KW-1185">Reference proteome</keyword>
<sequence>MSDTFEQIKAFYRSHWEQLSIFDLSMLASHCAMSIPTGNAIELSHFDGFMRRKKSITPCDRTDAIEVLKLVTDFLAERLKSMPQAEIEELDRVQRVLLQASELPKRLDNRDL</sequence>
<accession>A0A1Z4JIU5</accession>
<name>A0A1Z4JIU5_LEPBY</name>
<evidence type="ECO:0000313" key="1">
    <source>
        <dbReference type="EMBL" id="BAY56598.1"/>
    </source>
</evidence>
<evidence type="ECO:0000313" key="2">
    <source>
        <dbReference type="Proteomes" id="UP000217895"/>
    </source>
</evidence>
<organism evidence="1 2">
    <name type="scientific">Leptolyngbya boryana NIES-2135</name>
    <dbReference type="NCBI Taxonomy" id="1973484"/>
    <lineage>
        <taxon>Bacteria</taxon>
        <taxon>Bacillati</taxon>
        <taxon>Cyanobacteriota</taxon>
        <taxon>Cyanophyceae</taxon>
        <taxon>Leptolyngbyales</taxon>
        <taxon>Leptolyngbyaceae</taxon>
        <taxon>Leptolyngbya group</taxon>
        <taxon>Leptolyngbya</taxon>
    </lineage>
</organism>
<reference evidence="1 2" key="1">
    <citation type="submission" date="2017-06" db="EMBL/GenBank/DDBJ databases">
        <title>Genome sequencing of cyanobaciteial culture collection at National Institute for Environmental Studies (NIES).</title>
        <authorList>
            <person name="Hirose Y."/>
            <person name="Shimura Y."/>
            <person name="Fujisawa T."/>
            <person name="Nakamura Y."/>
            <person name="Kawachi M."/>
        </authorList>
    </citation>
    <scope>NUCLEOTIDE SEQUENCE [LARGE SCALE GENOMIC DNA]</scope>
    <source>
        <strain evidence="1 2">NIES-2135</strain>
    </source>
</reference>
<proteinExistence type="predicted"/>
<protein>
    <submittedName>
        <fullName evidence="1">Uncharacterized protein</fullName>
    </submittedName>
</protein>
<dbReference type="EMBL" id="AP018203">
    <property type="protein sequence ID" value="BAY56598.1"/>
    <property type="molecule type" value="Genomic_DNA"/>
</dbReference>
<dbReference type="Proteomes" id="UP000217895">
    <property type="component" value="Chromosome"/>
</dbReference>
<dbReference type="AlphaFoldDB" id="A0A1Z4JIU5"/>